<dbReference type="AlphaFoldDB" id="A0A6G6Y146"/>
<evidence type="ECO:0000313" key="3">
    <source>
        <dbReference type="Proteomes" id="UP000501568"/>
    </source>
</evidence>
<dbReference type="KEGG" id="spzr:G5C33_16400"/>
<protein>
    <submittedName>
        <fullName evidence="2">Uncharacterized protein</fullName>
    </submittedName>
</protein>
<keyword evidence="1" id="KW-0732">Signal</keyword>
<feature type="signal peptide" evidence="1">
    <location>
        <begin position="1"/>
        <end position="18"/>
    </location>
</feature>
<keyword evidence="3" id="KW-1185">Reference proteome</keyword>
<accession>A0A6G6Y146</accession>
<gene>
    <name evidence="2" type="ORF">G5C33_16400</name>
</gene>
<reference evidence="2 3" key="1">
    <citation type="submission" date="2020-02" db="EMBL/GenBank/DDBJ databases">
        <authorList>
            <person name="Zheng R.K."/>
            <person name="Sun C.M."/>
        </authorList>
    </citation>
    <scope>NUCLEOTIDE SEQUENCE [LARGE SCALE GENOMIC DNA]</scope>
    <source>
        <strain evidence="3">zrk23</strain>
    </source>
</reference>
<feature type="chain" id="PRO_5026155723" evidence="1">
    <location>
        <begin position="19"/>
        <end position="54"/>
    </location>
</feature>
<name>A0A6G6Y146_9SPHN</name>
<dbReference type="RefSeq" id="WP_165325332.1">
    <property type="nucleotide sequence ID" value="NZ_CP049109.1"/>
</dbReference>
<dbReference type="EMBL" id="CP049109">
    <property type="protein sequence ID" value="QIG78333.1"/>
    <property type="molecule type" value="Genomic_DNA"/>
</dbReference>
<evidence type="ECO:0000313" key="2">
    <source>
        <dbReference type="EMBL" id="QIG78333.1"/>
    </source>
</evidence>
<evidence type="ECO:0000256" key="1">
    <source>
        <dbReference type="SAM" id="SignalP"/>
    </source>
</evidence>
<proteinExistence type="predicted"/>
<sequence length="54" mass="5269">MKGALVILVAGTILSGLAATYATTTRTLSDPAATLELTAAPVAAEAAGQIAARN</sequence>
<dbReference type="Proteomes" id="UP000501568">
    <property type="component" value="Chromosome"/>
</dbReference>
<organism evidence="2 3">
    <name type="scientific">Stakelama tenebrarum</name>
    <dbReference type="NCBI Taxonomy" id="2711215"/>
    <lineage>
        <taxon>Bacteria</taxon>
        <taxon>Pseudomonadati</taxon>
        <taxon>Pseudomonadota</taxon>
        <taxon>Alphaproteobacteria</taxon>
        <taxon>Sphingomonadales</taxon>
        <taxon>Sphingomonadaceae</taxon>
        <taxon>Stakelama</taxon>
    </lineage>
</organism>